<feature type="non-terminal residue" evidence="1">
    <location>
        <position position="252"/>
    </location>
</feature>
<name>X0X1L2_9ZZZZ</name>
<evidence type="ECO:0000313" key="1">
    <source>
        <dbReference type="EMBL" id="GAG30513.1"/>
    </source>
</evidence>
<proteinExistence type="predicted"/>
<feature type="non-terminal residue" evidence="1">
    <location>
        <position position="1"/>
    </location>
</feature>
<protein>
    <submittedName>
        <fullName evidence="1">Uncharacterized protein</fullName>
    </submittedName>
</protein>
<gene>
    <name evidence="1" type="ORF">S01H1_62800</name>
</gene>
<reference evidence="1" key="1">
    <citation type="journal article" date="2014" name="Front. Microbiol.">
        <title>High frequency of phylogenetically diverse reductive dehalogenase-homologous genes in deep subseafloor sedimentary metagenomes.</title>
        <authorList>
            <person name="Kawai M."/>
            <person name="Futagami T."/>
            <person name="Toyoda A."/>
            <person name="Takaki Y."/>
            <person name="Nishi S."/>
            <person name="Hori S."/>
            <person name="Arai W."/>
            <person name="Tsubouchi T."/>
            <person name="Morono Y."/>
            <person name="Uchiyama I."/>
            <person name="Ito T."/>
            <person name="Fujiyama A."/>
            <person name="Inagaki F."/>
            <person name="Takami H."/>
        </authorList>
    </citation>
    <scope>NUCLEOTIDE SEQUENCE</scope>
    <source>
        <strain evidence="1">Expedition CK06-06</strain>
    </source>
</reference>
<organism evidence="1">
    <name type="scientific">marine sediment metagenome</name>
    <dbReference type="NCBI Taxonomy" id="412755"/>
    <lineage>
        <taxon>unclassified sequences</taxon>
        <taxon>metagenomes</taxon>
        <taxon>ecological metagenomes</taxon>
    </lineage>
</organism>
<accession>X0X1L2</accession>
<comment type="caution">
    <text evidence="1">The sequence shown here is derived from an EMBL/GenBank/DDBJ whole genome shotgun (WGS) entry which is preliminary data.</text>
</comment>
<dbReference type="EMBL" id="BARS01041276">
    <property type="protein sequence ID" value="GAG30513.1"/>
    <property type="molecule type" value="Genomic_DNA"/>
</dbReference>
<dbReference type="AlphaFoldDB" id="X0X1L2"/>
<sequence length="252" mass="27682">VHKLFLKNTEIMVPGHMELRTREDRVVETNYFLRTTRALGTGRTHNHTGAQGDSGTLTPAWTTYNDKFVSSIKESDNKIYSLEEMHLSKLENVVANFAEGLEAIAAAYLFANRSGVNVATAEGTFDAVDDTFEITEATNGNRSIQITRMVMDINKYQGVNYDVVCDSIAFNKFQFDAAQGISNSTNTSFQFQNVTFIHDPSLTAAAAGLVSAYAKGYWIAVPEGTIAALPWIPTQNRAGVDFGNIAKYGTIQ</sequence>